<dbReference type="InterPro" id="IPR028280">
    <property type="entry name" value="Njmu-R1"/>
</dbReference>
<dbReference type="GO" id="GO:0005802">
    <property type="term" value="C:trans-Golgi network"/>
    <property type="evidence" value="ECO:0007669"/>
    <property type="project" value="InterPro"/>
</dbReference>
<dbReference type="PANTHER" id="PTHR14416">
    <property type="entry name" value="PROTEIN NJMU-R1"/>
    <property type="match status" value="1"/>
</dbReference>
<proteinExistence type="predicted"/>
<evidence type="ECO:0000313" key="1">
    <source>
        <dbReference type="EMBL" id="KAG8534537.1"/>
    </source>
</evidence>
<feature type="non-terminal residue" evidence="1">
    <location>
        <position position="1"/>
    </location>
</feature>
<dbReference type="PANTHER" id="PTHR14416:SF2">
    <property type="entry name" value="PROTEIN NJMU-R1"/>
    <property type="match status" value="1"/>
</dbReference>
<dbReference type="EMBL" id="WNYA01101251">
    <property type="protein sequence ID" value="KAG8534537.1"/>
    <property type="molecule type" value="Genomic_DNA"/>
</dbReference>
<reference evidence="1" key="1">
    <citation type="thesis" date="2020" institute="ProQuest LLC" country="789 East Eisenhower Parkway, Ann Arbor, MI, USA">
        <title>Comparative Genomics and Chromosome Evolution.</title>
        <authorList>
            <person name="Mudd A.B."/>
        </authorList>
    </citation>
    <scope>NUCLEOTIDE SEQUENCE</scope>
    <source>
        <strain evidence="1">237g6f4</strain>
        <tissue evidence="1">Blood</tissue>
    </source>
</reference>
<dbReference type="Proteomes" id="UP000824782">
    <property type="component" value="Unassembled WGS sequence"/>
</dbReference>
<accession>A0AAV6YBB4</accession>
<name>A0AAV6YBB4_ENGPU</name>
<dbReference type="Pfam" id="PF15053">
    <property type="entry name" value="Njmu-R1"/>
    <property type="match status" value="1"/>
</dbReference>
<dbReference type="GO" id="GO:0099041">
    <property type="term" value="P:vesicle tethering to Golgi"/>
    <property type="evidence" value="ECO:0007669"/>
    <property type="project" value="InterPro"/>
</dbReference>
<protein>
    <submittedName>
        <fullName evidence="1">Uncharacterized protein</fullName>
    </submittedName>
</protein>
<dbReference type="AlphaFoldDB" id="A0AAV6YBB4"/>
<organism evidence="1 2">
    <name type="scientific">Engystomops pustulosus</name>
    <name type="common">Tungara frog</name>
    <name type="synonym">Physalaemus pustulosus</name>
    <dbReference type="NCBI Taxonomy" id="76066"/>
    <lineage>
        <taxon>Eukaryota</taxon>
        <taxon>Metazoa</taxon>
        <taxon>Chordata</taxon>
        <taxon>Craniata</taxon>
        <taxon>Vertebrata</taxon>
        <taxon>Euteleostomi</taxon>
        <taxon>Amphibia</taxon>
        <taxon>Batrachia</taxon>
        <taxon>Anura</taxon>
        <taxon>Neobatrachia</taxon>
        <taxon>Hyloidea</taxon>
        <taxon>Leptodactylidae</taxon>
        <taxon>Leiuperinae</taxon>
        <taxon>Engystomops</taxon>
    </lineage>
</organism>
<comment type="caution">
    <text evidence="1">The sequence shown here is derived from an EMBL/GenBank/DDBJ whole genome shotgun (WGS) entry which is preliminary data.</text>
</comment>
<gene>
    <name evidence="1" type="ORF">GDO81_019202</name>
</gene>
<keyword evidence="2" id="KW-1185">Reference proteome</keyword>
<evidence type="ECO:0000313" key="2">
    <source>
        <dbReference type="Proteomes" id="UP000824782"/>
    </source>
</evidence>
<feature type="non-terminal residue" evidence="1">
    <location>
        <position position="116"/>
    </location>
</feature>
<sequence>AVSNRFCEAWMQVFLSACDAGNPFLFRQKLENFKLKVIQDMNILKRLIRQAESSHYSLFRCYNFLKNCGNGDLLLRIVKVELPEARSVVGVREECLTPPLHHAPPMTAPREGGAAR</sequence>